<dbReference type="PROSITE" id="PS51257">
    <property type="entry name" value="PROKAR_LIPOPROTEIN"/>
    <property type="match status" value="1"/>
</dbReference>
<dbReference type="InParanoid" id="K5WHK3"/>
<organism evidence="1 2">
    <name type="scientific">Phanerochaete carnosa (strain HHB-10118-sp)</name>
    <name type="common">White-rot fungus</name>
    <name type="synonym">Peniophora carnosa</name>
    <dbReference type="NCBI Taxonomy" id="650164"/>
    <lineage>
        <taxon>Eukaryota</taxon>
        <taxon>Fungi</taxon>
        <taxon>Dikarya</taxon>
        <taxon>Basidiomycota</taxon>
        <taxon>Agaricomycotina</taxon>
        <taxon>Agaricomycetes</taxon>
        <taxon>Polyporales</taxon>
        <taxon>Phanerochaetaceae</taxon>
        <taxon>Phanerochaete</taxon>
    </lineage>
</organism>
<gene>
    <name evidence="1" type="ORF">PHACADRAFT_248880</name>
</gene>
<dbReference type="RefSeq" id="XP_007391383.1">
    <property type="nucleotide sequence ID" value="XM_007391321.1"/>
</dbReference>
<evidence type="ECO:0000313" key="1">
    <source>
        <dbReference type="EMBL" id="EKM58790.1"/>
    </source>
</evidence>
<dbReference type="AlphaFoldDB" id="K5WHK3"/>
<sequence>MSRYRDVGILAAKQRSAAVQCVWGWGWTGSCHQEHSHVRWCTADPGRGGFASWIAVKSLGSFWEVPMA</sequence>
<dbReference type="Proteomes" id="UP000008370">
    <property type="component" value="Unassembled WGS sequence"/>
</dbReference>
<proteinExistence type="predicted"/>
<dbReference type="KEGG" id="pco:PHACADRAFT_248880"/>
<reference evidence="1 2" key="1">
    <citation type="journal article" date="2012" name="BMC Genomics">
        <title>Comparative genomics of the white-rot fungi, Phanerochaete carnosa and P. chrysosporium, to elucidate the genetic basis of the distinct wood types they colonize.</title>
        <authorList>
            <person name="Suzuki H."/>
            <person name="MacDonald J."/>
            <person name="Syed K."/>
            <person name="Salamov A."/>
            <person name="Hori C."/>
            <person name="Aerts A."/>
            <person name="Henrissat B."/>
            <person name="Wiebenga A."/>
            <person name="vanKuyk P.A."/>
            <person name="Barry K."/>
            <person name="Lindquist E."/>
            <person name="LaButti K."/>
            <person name="Lapidus A."/>
            <person name="Lucas S."/>
            <person name="Coutinho P."/>
            <person name="Gong Y."/>
            <person name="Samejima M."/>
            <person name="Mahadevan R."/>
            <person name="Abou-Zaid M."/>
            <person name="de Vries R.P."/>
            <person name="Igarashi K."/>
            <person name="Yadav J.S."/>
            <person name="Grigoriev I.V."/>
            <person name="Master E.R."/>
        </authorList>
    </citation>
    <scope>NUCLEOTIDE SEQUENCE [LARGE SCALE GENOMIC DNA]</scope>
    <source>
        <strain evidence="1 2">HHB-10118-sp</strain>
    </source>
</reference>
<name>K5WHK3_PHACS</name>
<protein>
    <submittedName>
        <fullName evidence="1">Uncharacterized protein</fullName>
    </submittedName>
</protein>
<dbReference type="HOGENOM" id="CLU_2794756_0_0_1"/>
<accession>K5WHK3</accession>
<dbReference type="GeneID" id="18914478"/>
<dbReference type="EMBL" id="JH930469">
    <property type="protein sequence ID" value="EKM58790.1"/>
    <property type="molecule type" value="Genomic_DNA"/>
</dbReference>
<keyword evidence="2" id="KW-1185">Reference proteome</keyword>
<evidence type="ECO:0000313" key="2">
    <source>
        <dbReference type="Proteomes" id="UP000008370"/>
    </source>
</evidence>